<proteinExistence type="predicted"/>
<keyword evidence="1" id="KW-0472">Membrane</keyword>
<evidence type="ECO:0000313" key="2">
    <source>
        <dbReference type="EMBL" id="MBX63721.1"/>
    </source>
</evidence>
<evidence type="ECO:0000256" key="1">
    <source>
        <dbReference type="SAM" id="Phobius"/>
    </source>
</evidence>
<dbReference type="EMBL" id="GGEC01083237">
    <property type="protein sequence ID" value="MBX63721.1"/>
    <property type="molecule type" value="Transcribed_RNA"/>
</dbReference>
<protein>
    <submittedName>
        <fullName evidence="2">Uncharacterized protein</fullName>
    </submittedName>
</protein>
<feature type="transmembrane region" description="Helical" evidence="1">
    <location>
        <begin position="6"/>
        <end position="27"/>
    </location>
</feature>
<reference evidence="2" key="1">
    <citation type="submission" date="2018-02" db="EMBL/GenBank/DDBJ databases">
        <title>Rhizophora mucronata_Transcriptome.</title>
        <authorList>
            <person name="Meera S.P."/>
            <person name="Sreeshan A."/>
            <person name="Augustine A."/>
        </authorList>
    </citation>
    <scope>NUCLEOTIDE SEQUENCE</scope>
    <source>
        <tissue evidence="2">Leaf</tissue>
    </source>
</reference>
<sequence length="37" mass="4429">MGTLYARTLIFCIYSDYICFHWFFAILNSSQEKIFVS</sequence>
<accession>A0A2P2Q9Q0</accession>
<keyword evidence="1" id="KW-1133">Transmembrane helix</keyword>
<dbReference type="AlphaFoldDB" id="A0A2P2Q9Q0"/>
<name>A0A2P2Q9Q0_RHIMU</name>
<keyword evidence="1" id="KW-0812">Transmembrane</keyword>
<organism evidence="2">
    <name type="scientific">Rhizophora mucronata</name>
    <name type="common">Asiatic mangrove</name>
    <dbReference type="NCBI Taxonomy" id="61149"/>
    <lineage>
        <taxon>Eukaryota</taxon>
        <taxon>Viridiplantae</taxon>
        <taxon>Streptophyta</taxon>
        <taxon>Embryophyta</taxon>
        <taxon>Tracheophyta</taxon>
        <taxon>Spermatophyta</taxon>
        <taxon>Magnoliopsida</taxon>
        <taxon>eudicotyledons</taxon>
        <taxon>Gunneridae</taxon>
        <taxon>Pentapetalae</taxon>
        <taxon>rosids</taxon>
        <taxon>fabids</taxon>
        <taxon>Malpighiales</taxon>
        <taxon>Rhizophoraceae</taxon>
        <taxon>Rhizophora</taxon>
    </lineage>
</organism>